<dbReference type="InterPro" id="IPR009057">
    <property type="entry name" value="Homeodomain-like_sf"/>
</dbReference>
<reference evidence="4" key="2">
    <citation type="submission" date="2021-01" db="EMBL/GenBank/DDBJ databases">
        <authorList>
            <person name="Hahn C.R."/>
            <person name="Youssef N.H."/>
            <person name="Elshahed M."/>
        </authorList>
    </citation>
    <scope>NUCLEOTIDE SEQUENCE</scope>
    <source>
        <strain evidence="4">Zod_Metabat.24</strain>
    </source>
</reference>
<evidence type="ECO:0000313" key="4">
    <source>
        <dbReference type="EMBL" id="MBN1571576.1"/>
    </source>
</evidence>
<dbReference type="GO" id="GO:0003677">
    <property type="term" value="F:DNA binding"/>
    <property type="evidence" value="ECO:0007669"/>
    <property type="project" value="UniProtKB-UniRule"/>
</dbReference>
<dbReference type="InterPro" id="IPR023772">
    <property type="entry name" value="DNA-bd_HTH_TetR-type_CS"/>
</dbReference>
<dbReference type="Gene3D" id="1.10.10.60">
    <property type="entry name" value="Homeodomain-like"/>
    <property type="match status" value="1"/>
</dbReference>
<dbReference type="AlphaFoldDB" id="A0A9D8PIH0"/>
<dbReference type="Pfam" id="PF00440">
    <property type="entry name" value="TetR_N"/>
    <property type="match status" value="1"/>
</dbReference>
<dbReference type="PROSITE" id="PS01081">
    <property type="entry name" value="HTH_TETR_1"/>
    <property type="match status" value="1"/>
</dbReference>
<dbReference type="InterPro" id="IPR001647">
    <property type="entry name" value="HTH_TetR"/>
</dbReference>
<dbReference type="PROSITE" id="PS50977">
    <property type="entry name" value="HTH_TETR_2"/>
    <property type="match status" value="1"/>
</dbReference>
<sequence>MPEKTKKMNDVQKDLKSIARGLKNNKEGGDKKERILAAAEMIFAEKGYFETTISEIAKEAGVAEGTIYEYFENKKDLLFAVPEQNTMEYADFVLNHLQGIKGATNKLRKIIWCQLHYFRTHKNYTKIVTLEIRRGPDYFKSKAYENLKLYSDLILSIVREGIRDGEIAPDVSPHITRDMILGTIEHISIPWIVFGREIPIEDLVEDICRIIFSGLFIKEKTFKVNMNGIMTGFDDVQS</sequence>
<protein>
    <submittedName>
        <fullName evidence="4">TetR/AcrR family transcriptional regulator</fullName>
    </submittedName>
</protein>
<organism evidence="4 5">
    <name type="scientific">Candidatus Zymogenus saltonus</name>
    <dbReference type="NCBI Taxonomy" id="2844893"/>
    <lineage>
        <taxon>Bacteria</taxon>
        <taxon>Deltaproteobacteria</taxon>
        <taxon>Candidatus Zymogenia</taxon>
        <taxon>Candidatus Zymogeniales</taxon>
        <taxon>Candidatus Zymogenaceae</taxon>
        <taxon>Candidatus Zymogenus</taxon>
    </lineage>
</organism>
<accession>A0A9D8PIH0</accession>
<dbReference type="PRINTS" id="PR00455">
    <property type="entry name" value="HTHTETR"/>
</dbReference>
<feature type="DNA-binding region" description="H-T-H motif" evidence="2">
    <location>
        <begin position="52"/>
        <end position="71"/>
    </location>
</feature>
<gene>
    <name evidence="4" type="ORF">JW984_00085</name>
</gene>
<proteinExistence type="predicted"/>
<evidence type="ECO:0000259" key="3">
    <source>
        <dbReference type="PROSITE" id="PS50977"/>
    </source>
</evidence>
<dbReference type="InterPro" id="IPR036271">
    <property type="entry name" value="Tet_transcr_reg_TetR-rel_C_sf"/>
</dbReference>
<comment type="caution">
    <text evidence="4">The sequence shown here is derived from an EMBL/GenBank/DDBJ whole genome shotgun (WGS) entry which is preliminary data.</text>
</comment>
<name>A0A9D8PIH0_9DELT</name>
<reference evidence="4" key="1">
    <citation type="journal article" date="2021" name="Environ. Microbiol.">
        <title>Genomic characterization of three novel Desulfobacterota classes expand the metabolic and phylogenetic diversity of the phylum.</title>
        <authorList>
            <person name="Murphy C.L."/>
            <person name="Biggerstaff J."/>
            <person name="Eichhorn A."/>
            <person name="Ewing E."/>
            <person name="Shahan R."/>
            <person name="Soriano D."/>
            <person name="Stewart S."/>
            <person name="VanMol K."/>
            <person name="Walker R."/>
            <person name="Walters P."/>
            <person name="Elshahed M.S."/>
            <person name="Youssef N.H."/>
        </authorList>
    </citation>
    <scope>NUCLEOTIDE SEQUENCE</scope>
    <source>
        <strain evidence="4">Zod_Metabat.24</strain>
    </source>
</reference>
<dbReference type="Proteomes" id="UP000809273">
    <property type="component" value="Unassembled WGS sequence"/>
</dbReference>
<dbReference type="PANTHER" id="PTHR43479">
    <property type="entry name" value="ACREF/ENVCD OPERON REPRESSOR-RELATED"/>
    <property type="match status" value="1"/>
</dbReference>
<dbReference type="SUPFAM" id="SSF48498">
    <property type="entry name" value="Tetracyclin repressor-like, C-terminal domain"/>
    <property type="match status" value="1"/>
</dbReference>
<dbReference type="InterPro" id="IPR013570">
    <property type="entry name" value="Tscrpt_reg_YsiA_C"/>
</dbReference>
<dbReference type="EMBL" id="JAFGIX010000001">
    <property type="protein sequence ID" value="MBN1571576.1"/>
    <property type="molecule type" value="Genomic_DNA"/>
</dbReference>
<feature type="domain" description="HTH tetR-type" evidence="3">
    <location>
        <begin position="29"/>
        <end position="89"/>
    </location>
</feature>
<evidence type="ECO:0000256" key="2">
    <source>
        <dbReference type="PROSITE-ProRule" id="PRU00335"/>
    </source>
</evidence>
<dbReference type="PANTHER" id="PTHR43479:SF11">
    <property type="entry name" value="ACREF_ENVCD OPERON REPRESSOR-RELATED"/>
    <property type="match status" value="1"/>
</dbReference>
<dbReference type="InterPro" id="IPR050624">
    <property type="entry name" value="HTH-type_Tx_Regulator"/>
</dbReference>
<dbReference type="Pfam" id="PF08359">
    <property type="entry name" value="TetR_C_4"/>
    <property type="match status" value="1"/>
</dbReference>
<keyword evidence="1 2" id="KW-0238">DNA-binding</keyword>
<dbReference type="Gene3D" id="1.10.357.10">
    <property type="entry name" value="Tetracycline Repressor, domain 2"/>
    <property type="match status" value="1"/>
</dbReference>
<dbReference type="SUPFAM" id="SSF46689">
    <property type="entry name" value="Homeodomain-like"/>
    <property type="match status" value="1"/>
</dbReference>
<evidence type="ECO:0000313" key="5">
    <source>
        <dbReference type="Proteomes" id="UP000809273"/>
    </source>
</evidence>
<evidence type="ECO:0000256" key="1">
    <source>
        <dbReference type="ARBA" id="ARBA00023125"/>
    </source>
</evidence>